<organism evidence="2 3">
    <name type="scientific">Microvirga terricola</name>
    <dbReference type="NCBI Taxonomy" id="2719797"/>
    <lineage>
        <taxon>Bacteria</taxon>
        <taxon>Pseudomonadati</taxon>
        <taxon>Pseudomonadota</taxon>
        <taxon>Alphaproteobacteria</taxon>
        <taxon>Hyphomicrobiales</taxon>
        <taxon>Methylobacteriaceae</taxon>
        <taxon>Microvirga</taxon>
    </lineage>
</organism>
<evidence type="ECO:0000259" key="1">
    <source>
        <dbReference type="Pfam" id="PF09361"/>
    </source>
</evidence>
<gene>
    <name evidence="2" type="ORF">HB375_00280</name>
</gene>
<sequence>MHTGNLLSWSLNKFEKVERFDKGERVMVALKAGNLNRKMREPPDVMTSVAGLWRSSALDLPLMLMSESLRFMGHRLQAQADHLATLTQCKSVAEAFESQASFAQTTVSDYMTETSTIMQEARSAMTPQKAA</sequence>
<dbReference type="Proteomes" id="UP000707352">
    <property type="component" value="Unassembled WGS sequence"/>
</dbReference>
<feature type="domain" description="Phasin" evidence="1">
    <location>
        <begin position="64"/>
        <end position="121"/>
    </location>
</feature>
<protein>
    <submittedName>
        <fullName evidence="2">Phasin family protein</fullName>
    </submittedName>
</protein>
<keyword evidence="3" id="KW-1185">Reference proteome</keyword>
<comment type="caution">
    <text evidence="2">The sequence shown here is derived from an EMBL/GenBank/DDBJ whole genome shotgun (WGS) entry which is preliminary data.</text>
</comment>
<dbReference type="RefSeq" id="WP_167670851.1">
    <property type="nucleotide sequence ID" value="NZ_JAATJS010000001.1"/>
</dbReference>
<name>A0ABX0V643_9HYPH</name>
<accession>A0ABX0V643</accession>
<reference evidence="2 3" key="1">
    <citation type="submission" date="2020-03" db="EMBL/GenBank/DDBJ databases">
        <title>The genome sequence of Microvirga sp. c23x22.</title>
        <authorList>
            <person name="Zhang X."/>
        </authorList>
    </citation>
    <scope>NUCLEOTIDE SEQUENCE [LARGE SCALE GENOMIC DNA]</scope>
    <source>
        <strain evidence="3">c23x22</strain>
    </source>
</reference>
<dbReference type="EMBL" id="JAATJS010000001">
    <property type="protein sequence ID" value="NIX75048.1"/>
    <property type="molecule type" value="Genomic_DNA"/>
</dbReference>
<dbReference type="InterPro" id="IPR018968">
    <property type="entry name" value="Phasin"/>
</dbReference>
<dbReference type="Pfam" id="PF09361">
    <property type="entry name" value="Phasin_2"/>
    <property type="match status" value="1"/>
</dbReference>
<evidence type="ECO:0000313" key="2">
    <source>
        <dbReference type="EMBL" id="NIX75048.1"/>
    </source>
</evidence>
<evidence type="ECO:0000313" key="3">
    <source>
        <dbReference type="Proteomes" id="UP000707352"/>
    </source>
</evidence>
<proteinExistence type="predicted"/>